<evidence type="ECO:0000313" key="4">
    <source>
        <dbReference type="Proteomes" id="UP000587070"/>
    </source>
</evidence>
<name>A0A840G822_RHOTE</name>
<dbReference type="InterPro" id="IPR007896">
    <property type="entry name" value="BTP_bacteria"/>
</dbReference>
<feature type="transmembrane region" description="Helical" evidence="1">
    <location>
        <begin position="45"/>
        <end position="65"/>
    </location>
</feature>
<dbReference type="NCBIfam" id="NF033664">
    <property type="entry name" value="PACE_transport"/>
    <property type="match status" value="1"/>
</dbReference>
<sequence length="146" mass="16419">MHKKPVLRSFADRLRQIALFEVGGLLLITPPFTWASGVPLTESIGLLAVLALMASLWNGAYNTAFDWSEGRLTGRTADRRPWPLRLLHAIGFEGGLLIMTLPVIVWWTSMGWLEALIADIGLAIAYTVYALLFNLAYDRYFPIREK</sequence>
<organism evidence="3 4">
    <name type="scientific">Rhodocyclus tenuis</name>
    <name type="common">Rhodospirillum tenue</name>
    <dbReference type="NCBI Taxonomy" id="1066"/>
    <lineage>
        <taxon>Bacteria</taxon>
        <taxon>Pseudomonadati</taxon>
        <taxon>Pseudomonadota</taxon>
        <taxon>Betaproteobacteria</taxon>
        <taxon>Rhodocyclales</taxon>
        <taxon>Rhodocyclaceae</taxon>
        <taxon>Rhodocyclus</taxon>
    </lineage>
</organism>
<accession>A0A840G822</accession>
<keyword evidence="1" id="KW-0812">Transmembrane</keyword>
<evidence type="ECO:0000259" key="2">
    <source>
        <dbReference type="Pfam" id="PF05232"/>
    </source>
</evidence>
<keyword evidence="1" id="KW-0472">Membrane</keyword>
<feature type="transmembrane region" description="Helical" evidence="1">
    <location>
        <begin position="86"/>
        <end position="109"/>
    </location>
</feature>
<proteinExistence type="predicted"/>
<feature type="domain" description="Chlorhexidine efflux transporter" evidence="2">
    <location>
        <begin position="80"/>
        <end position="142"/>
    </location>
</feature>
<dbReference type="AlphaFoldDB" id="A0A840G822"/>
<dbReference type="OrthoDB" id="1631120at2"/>
<feature type="domain" description="Chlorhexidine efflux transporter" evidence="2">
    <location>
        <begin position="8"/>
        <end position="70"/>
    </location>
</feature>
<dbReference type="Proteomes" id="UP000587070">
    <property type="component" value="Unassembled WGS sequence"/>
</dbReference>
<keyword evidence="4" id="KW-1185">Reference proteome</keyword>
<protein>
    <submittedName>
        <fullName evidence="3">Putative membrane protein</fullName>
    </submittedName>
</protein>
<reference evidence="3 4" key="1">
    <citation type="submission" date="2020-08" db="EMBL/GenBank/DDBJ databases">
        <title>Genome sequencing of Purple Non-Sulfur Bacteria from various extreme environments.</title>
        <authorList>
            <person name="Mayer M."/>
        </authorList>
    </citation>
    <scope>NUCLEOTIDE SEQUENCE [LARGE SCALE GENOMIC DNA]</scope>
    <source>
        <strain evidence="3 4">2761</strain>
    </source>
</reference>
<evidence type="ECO:0000313" key="3">
    <source>
        <dbReference type="EMBL" id="MBB4247090.1"/>
    </source>
</evidence>
<keyword evidence="1" id="KW-1133">Transmembrane helix</keyword>
<dbReference type="Pfam" id="PF05232">
    <property type="entry name" value="BTP"/>
    <property type="match status" value="2"/>
</dbReference>
<dbReference type="RefSeq" id="WP_153115598.1">
    <property type="nucleotide sequence ID" value="NZ_JACIGE010000004.1"/>
</dbReference>
<feature type="transmembrane region" description="Helical" evidence="1">
    <location>
        <begin position="115"/>
        <end position="137"/>
    </location>
</feature>
<gene>
    <name evidence="3" type="ORF">GGD90_001456</name>
</gene>
<dbReference type="EMBL" id="JACIGE010000004">
    <property type="protein sequence ID" value="MBB4247090.1"/>
    <property type="molecule type" value="Genomic_DNA"/>
</dbReference>
<comment type="caution">
    <text evidence="3">The sequence shown here is derived from an EMBL/GenBank/DDBJ whole genome shotgun (WGS) entry which is preliminary data.</text>
</comment>
<dbReference type="InterPro" id="IPR058208">
    <property type="entry name" value="PACE"/>
</dbReference>
<evidence type="ECO:0000256" key="1">
    <source>
        <dbReference type="SAM" id="Phobius"/>
    </source>
</evidence>